<dbReference type="EMBL" id="NPBV01000021">
    <property type="protein sequence ID" value="PAD20699.1"/>
    <property type="molecule type" value="Genomic_DNA"/>
</dbReference>
<comment type="subunit">
    <text evidence="3">Homotrimer.</text>
</comment>
<dbReference type="Pfam" id="PF01081">
    <property type="entry name" value="Aldolase"/>
    <property type="match status" value="1"/>
</dbReference>
<sequence>MIAKHSILARISELKVVAVIRGNTAEDAIELSKAAAGGGIKAIELTYTTPNIDQVFRELAGTKTLFGAGSVLDPETARYAILSGAQFIVSPSLNPDTATVCNRYGIPYLPGCTTIKEMIQVLETGCDVIKLFPSSQFSPSFIRSINGTLSNVKVMPTGGVNLDNITEWLKAGEVAVGISSDLNRAYQVGGYNSVELCSEYHNKANKAAGGVA</sequence>
<comment type="pathway">
    <text evidence="1">Carbohydrate acid metabolism.</text>
</comment>
<dbReference type="Gene3D" id="3.20.20.70">
    <property type="entry name" value="Aldolase class I"/>
    <property type="match status" value="1"/>
</dbReference>
<dbReference type="InterPro" id="IPR013785">
    <property type="entry name" value="Aldolase_TIM"/>
</dbReference>
<evidence type="ECO:0000256" key="2">
    <source>
        <dbReference type="ARBA" id="ARBA00006906"/>
    </source>
</evidence>
<comment type="similarity">
    <text evidence="2">Belongs to the KHG/KDPG aldolase family.</text>
</comment>
<dbReference type="PANTHER" id="PTHR30246">
    <property type="entry name" value="2-KETO-3-DEOXY-6-PHOSPHOGLUCONATE ALDOLASE"/>
    <property type="match status" value="1"/>
</dbReference>
<dbReference type="RefSeq" id="WP_095261229.1">
    <property type="nucleotide sequence ID" value="NZ_NPBV01000021.1"/>
</dbReference>
<protein>
    <submittedName>
        <fullName evidence="6">Bifunctional 2-keto-4-hydroxyglutarate aldolase/2-keto-3-deoxy-6-phosphogluconate aldolase</fullName>
    </submittedName>
</protein>
<dbReference type="SUPFAM" id="SSF51569">
    <property type="entry name" value="Aldolase"/>
    <property type="match status" value="1"/>
</dbReference>
<organism evidence="6 7">
    <name type="scientific">Terribacillus saccharophilus</name>
    <dbReference type="NCBI Taxonomy" id="361277"/>
    <lineage>
        <taxon>Bacteria</taxon>
        <taxon>Bacillati</taxon>
        <taxon>Bacillota</taxon>
        <taxon>Bacilli</taxon>
        <taxon>Bacillales</taxon>
        <taxon>Bacillaceae</taxon>
        <taxon>Terribacillus</taxon>
    </lineage>
</organism>
<dbReference type="NCBIfam" id="NF005119">
    <property type="entry name" value="PRK06552.1"/>
    <property type="match status" value="1"/>
</dbReference>
<gene>
    <name evidence="6" type="ORF">CHH64_12390</name>
</gene>
<name>A0A268A9E1_9BACI</name>
<evidence type="ECO:0000256" key="5">
    <source>
        <dbReference type="ARBA" id="ARBA00023277"/>
    </source>
</evidence>
<dbReference type="Proteomes" id="UP000216013">
    <property type="component" value="Unassembled WGS sequence"/>
</dbReference>
<evidence type="ECO:0000256" key="4">
    <source>
        <dbReference type="ARBA" id="ARBA00023239"/>
    </source>
</evidence>
<keyword evidence="4" id="KW-0456">Lyase</keyword>
<dbReference type="NCBIfam" id="TIGR01182">
    <property type="entry name" value="eda"/>
    <property type="match status" value="1"/>
</dbReference>
<evidence type="ECO:0000313" key="7">
    <source>
        <dbReference type="Proteomes" id="UP000216013"/>
    </source>
</evidence>
<dbReference type="InterPro" id="IPR000887">
    <property type="entry name" value="Aldlse_KDPG_KHG"/>
</dbReference>
<evidence type="ECO:0000256" key="1">
    <source>
        <dbReference type="ARBA" id="ARBA00004761"/>
    </source>
</evidence>
<dbReference type="GO" id="GO:0016829">
    <property type="term" value="F:lyase activity"/>
    <property type="evidence" value="ECO:0007669"/>
    <property type="project" value="UniProtKB-KW"/>
</dbReference>
<evidence type="ECO:0000256" key="3">
    <source>
        <dbReference type="ARBA" id="ARBA00011233"/>
    </source>
</evidence>
<dbReference type="CDD" id="cd00452">
    <property type="entry name" value="KDPG_aldolase"/>
    <property type="match status" value="1"/>
</dbReference>
<dbReference type="PANTHER" id="PTHR30246:SF1">
    <property type="entry name" value="2-DEHYDRO-3-DEOXY-6-PHOSPHOGALACTONATE ALDOLASE-RELATED"/>
    <property type="match status" value="1"/>
</dbReference>
<comment type="caution">
    <text evidence="6">The sequence shown here is derived from an EMBL/GenBank/DDBJ whole genome shotgun (WGS) entry which is preliminary data.</text>
</comment>
<dbReference type="AlphaFoldDB" id="A0A268A9E1"/>
<proteinExistence type="inferred from homology"/>
<reference evidence="6 7" key="1">
    <citation type="submission" date="2017-07" db="EMBL/GenBank/DDBJ databases">
        <title>Isolation and whole genome analysis of endospore-forming bacteria from heroin.</title>
        <authorList>
            <person name="Kalinowski J."/>
            <person name="Ahrens B."/>
            <person name="Al-Dilaimi A."/>
            <person name="Winkler A."/>
            <person name="Wibberg D."/>
            <person name="Schleenbecker U."/>
            <person name="Ruckert C."/>
            <person name="Wolfel R."/>
            <person name="Grass G."/>
        </authorList>
    </citation>
    <scope>NUCLEOTIDE SEQUENCE [LARGE SCALE GENOMIC DNA]</scope>
    <source>
        <strain evidence="6 7">7528</strain>
    </source>
</reference>
<keyword evidence="5" id="KW-0119">Carbohydrate metabolism</keyword>
<accession>A0A268A9E1</accession>
<evidence type="ECO:0000313" key="6">
    <source>
        <dbReference type="EMBL" id="PAD20699.1"/>
    </source>
</evidence>